<proteinExistence type="predicted"/>
<dbReference type="GO" id="GO:0016020">
    <property type="term" value="C:membrane"/>
    <property type="evidence" value="ECO:0007669"/>
    <property type="project" value="InterPro"/>
</dbReference>
<keyword evidence="9" id="KW-0812">Transmembrane</keyword>
<reference evidence="12" key="1">
    <citation type="submission" date="2022-10" db="EMBL/GenBank/DDBJ databases">
        <title>The WGS of Solirubrobacter phytolaccae KCTC 29190.</title>
        <authorList>
            <person name="Jiang Z."/>
        </authorList>
    </citation>
    <scope>NUCLEOTIDE SEQUENCE</scope>
    <source>
        <strain evidence="12">KCTC 29190</strain>
    </source>
</reference>
<protein>
    <recommendedName>
        <fullName evidence="2">histidine kinase</fullName>
        <ecNumber evidence="2">2.7.13.3</ecNumber>
    </recommendedName>
</protein>
<dbReference type="Gene3D" id="3.30.565.10">
    <property type="entry name" value="Histidine kinase-like ATPase, C-terminal domain"/>
    <property type="match status" value="1"/>
</dbReference>
<feature type="transmembrane region" description="Helical" evidence="9">
    <location>
        <begin position="105"/>
        <end position="127"/>
    </location>
</feature>
<feature type="transmembrane region" description="Helical" evidence="9">
    <location>
        <begin position="46"/>
        <end position="66"/>
    </location>
</feature>
<organism evidence="12 13">
    <name type="scientific">Solirubrobacter phytolaccae</name>
    <dbReference type="NCBI Taxonomy" id="1404360"/>
    <lineage>
        <taxon>Bacteria</taxon>
        <taxon>Bacillati</taxon>
        <taxon>Actinomycetota</taxon>
        <taxon>Thermoleophilia</taxon>
        <taxon>Solirubrobacterales</taxon>
        <taxon>Solirubrobacteraceae</taxon>
        <taxon>Solirubrobacter</taxon>
    </lineage>
</organism>
<name>A0A9X3SEV7_9ACTN</name>
<evidence type="ECO:0000256" key="6">
    <source>
        <dbReference type="ARBA" id="ARBA00022777"/>
    </source>
</evidence>
<dbReference type="SUPFAM" id="SSF55874">
    <property type="entry name" value="ATPase domain of HSP90 chaperone/DNA topoisomerase II/histidine kinase"/>
    <property type="match status" value="1"/>
</dbReference>
<dbReference type="InterPro" id="IPR003594">
    <property type="entry name" value="HATPase_dom"/>
</dbReference>
<dbReference type="Pfam" id="PF07730">
    <property type="entry name" value="HisKA_3"/>
    <property type="match status" value="1"/>
</dbReference>
<dbReference type="Gene3D" id="1.20.5.1930">
    <property type="match status" value="1"/>
</dbReference>
<evidence type="ECO:0000256" key="5">
    <source>
        <dbReference type="ARBA" id="ARBA00022741"/>
    </source>
</evidence>
<keyword evidence="9" id="KW-0472">Membrane</keyword>
<keyword evidence="3" id="KW-0597">Phosphoprotein</keyword>
<comment type="caution">
    <text evidence="12">The sequence shown here is derived from an EMBL/GenBank/DDBJ whole genome shotgun (WGS) entry which is preliminary data.</text>
</comment>
<evidence type="ECO:0000256" key="2">
    <source>
        <dbReference type="ARBA" id="ARBA00012438"/>
    </source>
</evidence>
<keyword evidence="9" id="KW-1133">Transmembrane helix</keyword>
<keyword evidence="8" id="KW-0902">Two-component regulatory system</keyword>
<evidence type="ECO:0000256" key="8">
    <source>
        <dbReference type="ARBA" id="ARBA00023012"/>
    </source>
</evidence>
<evidence type="ECO:0000256" key="9">
    <source>
        <dbReference type="SAM" id="Phobius"/>
    </source>
</evidence>
<evidence type="ECO:0000256" key="3">
    <source>
        <dbReference type="ARBA" id="ARBA00022553"/>
    </source>
</evidence>
<dbReference type="InterPro" id="IPR011712">
    <property type="entry name" value="Sig_transdc_His_kin_sub3_dim/P"/>
</dbReference>
<evidence type="ECO:0000313" key="13">
    <source>
        <dbReference type="Proteomes" id="UP001147653"/>
    </source>
</evidence>
<gene>
    <name evidence="12" type="ORF">OJ997_33955</name>
</gene>
<feature type="domain" description="Signal transduction histidine kinase subgroup 3 dimerisation and phosphoacceptor" evidence="11">
    <location>
        <begin position="159"/>
        <end position="224"/>
    </location>
</feature>
<evidence type="ECO:0000256" key="7">
    <source>
        <dbReference type="ARBA" id="ARBA00022840"/>
    </source>
</evidence>
<evidence type="ECO:0000259" key="10">
    <source>
        <dbReference type="Pfam" id="PF02518"/>
    </source>
</evidence>
<dbReference type="EMBL" id="JAPDDP010000109">
    <property type="protein sequence ID" value="MDA0185360.1"/>
    <property type="molecule type" value="Genomic_DNA"/>
</dbReference>
<dbReference type="PANTHER" id="PTHR24421:SF10">
    <property type="entry name" value="NITRATE_NITRITE SENSOR PROTEIN NARQ"/>
    <property type="match status" value="1"/>
</dbReference>
<evidence type="ECO:0000256" key="4">
    <source>
        <dbReference type="ARBA" id="ARBA00022679"/>
    </source>
</evidence>
<keyword evidence="6 12" id="KW-0418">Kinase</keyword>
<dbReference type="GO" id="GO:0000155">
    <property type="term" value="F:phosphorelay sensor kinase activity"/>
    <property type="evidence" value="ECO:0007669"/>
    <property type="project" value="InterPro"/>
</dbReference>
<comment type="catalytic activity">
    <reaction evidence="1">
        <text>ATP + protein L-histidine = ADP + protein N-phospho-L-histidine.</text>
        <dbReference type="EC" id="2.7.13.3"/>
    </reaction>
</comment>
<feature type="transmembrane region" description="Helical" evidence="9">
    <location>
        <begin position="21"/>
        <end position="40"/>
    </location>
</feature>
<dbReference type="GO" id="GO:0046983">
    <property type="term" value="F:protein dimerization activity"/>
    <property type="evidence" value="ECO:0007669"/>
    <property type="project" value="InterPro"/>
</dbReference>
<dbReference type="InterPro" id="IPR050482">
    <property type="entry name" value="Sensor_HK_TwoCompSys"/>
</dbReference>
<dbReference type="EC" id="2.7.13.3" evidence="2"/>
<keyword evidence="4" id="KW-0808">Transferase</keyword>
<dbReference type="GO" id="GO:0005524">
    <property type="term" value="F:ATP binding"/>
    <property type="evidence" value="ECO:0007669"/>
    <property type="project" value="UniProtKB-KW"/>
</dbReference>
<feature type="domain" description="Histidine kinase/HSP90-like ATPase" evidence="10">
    <location>
        <begin position="261"/>
        <end position="345"/>
    </location>
</feature>
<sequence length="346" mass="37951">MENEYMLDEPKSEIDWRAVHTMQLGATGFIVFLMVVIWVATGLGEYFWPIWVWFGLSIPLAVQYAIKRALGGPRRWRGLSIHAALSCVAGVILTFIWAMTGFGFWLFWPLFGLGAALVLNAFLTAWWRALHPKRERELTERVDVLTRTRRGALDAQAAELRRIERDLHDGAQARLVALSMQLGRAEDRLDAYPEAAELVRNARVEASNAIKELRDLARGIAPPVLADRGLPAAVESLGERSALEVKVDARLNRRLSPVVESAAYFVVAESLTNAAKYARGASAKVTLFEETGRLVVEVDDEGPGGANPDGSGLSGLKNRVEALDGILVVVSNPGEGTTVHAELPCE</sequence>
<keyword evidence="5" id="KW-0547">Nucleotide-binding</keyword>
<dbReference type="InterPro" id="IPR036890">
    <property type="entry name" value="HATPase_C_sf"/>
</dbReference>
<evidence type="ECO:0000256" key="1">
    <source>
        <dbReference type="ARBA" id="ARBA00000085"/>
    </source>
</evidence>
<dbReference type="RefSeq" id="WP_270029860.1">
    <property type="nucleotide sequence ID" value="NZ_JAPDDP010000109.1"/>
</dbReference>
<keyword evidence="13" id="KW-1185">Reference proteome</keyword>
<keyword evidence="7" id="KW-0067">ATP-binding</keyword>
<dbReference type="Proteomes" id="UP001147653">
    <property type="component" value="Unassembled WGS sequence"/>
</dbReference>
<accession>A0A9X3SEV7</accession>
<dbReference type="CDD" id="cd16917">
    <property type="entry name" value="HATPase_UhpB-NarQ-NarX-like"/>
    <property type="match status" value="1"/>
</dbReference>
<dbReference type="Pfam" id="PF02518">
    <property type="entry name" value="HATPase_c"/>
    <property type="match status" value="1"/>
</dbReference>
<evidence type="ECO:0000259" key="11">
    <source>
        <dbReference type="Pfam" id="PF07730"/>
    </source>
</evidence>
<feature type="transmembrane region" description="Helical" evidence="9">
    <location>
        <begin position="78"/>
        <end position="99"/>
    </location>
</feature>
<evidence type="ECO:0000313" key="12">
    <source>
        <dbReference type="EMBL" id="MDA0185360.1"/>
    </source>
</evidence>
<dbReference type="PANTHER" id="PTHR24421">
    <property type="entry name" value="NITRATE/NITRITE SENSOR PROTEIN NARX-RELATED"/>
    <property type="match status" value="1"/>
</dbReference>
<dbReference type="AlphaFoldDB" id="A0A9X3SEV7"/>